<gene>
    <name evidence="8" type="ordered locus">Spirs_0007</name>
</gene>
<evidence type="ECO:0000256" key="2">
    <source>
        <dbReference type="ARBA" id="ARBA00022694"/>
    </source>
</evidence>
<dbReference type="GO" id="GO:0000049">
    <property type="term" value="F:tRNA binding"/>
    <property type="evidence" value="ECO:0007669"/>
    <property type="project" value="InterPro"/>
</dbReference>
<dbReference type="EC" id="3.1.26.5" evidence="7"/>
<evidence type="ECO:0000256" key="4">
    <source>
        <dbReference type="ARBA" id="ARBA00022759"/>
    </source>
</evidence>
<dbReference type="InterPro" id="IPR000100">
    <property type="entry name" value="RNase_P"/>
</dbReference>
<dbReference type="KEGG" id="ssm:Spirs_0007"/>
<evidence type="ECO:0000256" key="1">
    <source>
        <dbReference type="ARBA" id="ARBA00002663"/>
    </source>
</evidence>
<accession>E1R6N5</accession>
<dbReference type="Gene3D" id="3.30.230.10">
    <property type="match status" value="1"/>
</dbReference>
<dbReference type="InterPro" id="IPR014721">
    <property type="entry name" value="Ribsml_uS5_D2-typ_fold_subgr"/>
</dbReference>
<name>E1R6N5_SEDSS</name>
<dbReference type="PANTHER" id="PTHR33992">
    <property type="entry name" value="RIBONUCLEASE P PROTEIN COMPONENT"/>
    <property type="match status" value="1"/>
</dbReference>
<dbReference type="eggNOG" id="COG0594">
    <property type="taxonomic scope" value="Bacteria"/>
</dbReference>
<proteinExistence type="predicted"/>
<dbReference type="PANTHER" id="PTHR33992:SF1">
    <property type="entry name" value="RIBONUCLEASE P PROTEIN COMPONENT"/>
    <property type="match status" value="1"/>
</dbReference>
<keyword evidence="4" id="KW-0255">Endonuclease</keyword>
<dbReference type="EMBL" id="CP002116">
    <property type="protein sequence ID" value="ADK79167.1"/>
    <property type="molecule type" value="Genomic_DNA"/>
</dbReference>
<evidence type="ECO:0000313" key="8">
    <source>
        <dbReference type="EMBL" id="ADK79167.1"/>
    </source>
</evidence>
<reference evidence="8 9" key="1">
    <citation type="journal article" date="2010" name="Stand. Genomic Sci.">
        <title>Complete genome sequence of Spirochaeta smaragdinae type strain (SEBR 4228).</title>
        <authorList>
            <person name="Mavromatis K."/>
            <person name="Yasawong M."/>
            <person name="Chertkov O."/>
            <person name="Lapidus A."/>
            <person name="Lucas S."/>
            <person name="Nolan M."/>
            <person name="Del Rio T.G."/>
            <person name="Tice H."/>
            <person name="Cheng J.F."/>
            <person name="Pitluck S."/>
            <person name="Liolios K."/>
            <person name="Ivanova N."/>
            <person name="Tapia R."/>
            <person name="Han C."/>
            <person name="Bruce D."/>
            <person name="Goodwin L."/>
            <person name="Pati A."/>
            <person name="Chen A."/>
            <person name="Palaniappan K."/>
            <person name="Land M."/>
            <person name="Hauser L."/>
            <person name="Chang Y.J."/>
            <person name="Jeffries C.D."/>
            <person name="Detter J.C."/>
            <person name="Rohde M."/>
            <person name="Brambilla E."/>
            <person name="Spring S."/>
            <person name="Goker M."/>
            <person name="Sikorski J."/>
            <person name="Woyke T."/>
            <person name="Bristow J."/>
            <person name="Eisen J.A."/>
            <person name="Markowitz V."/>
            <person name="Hugenholtz P."/>
            <person name="Klenk H.P."/>
            <person name="Kyrpides N.C."/>
        </authorList>
    </citation>
    <scope>NUCLEOTIDE SEQUENCE [LARGE SCALE GENOMIC DNA]</scope>
    <source>
        <strain evidence="9">DSM 11293 / JCM 15392 / SEBR 4228</strain>
    </source>
</reference>
<keyword evidence="6" id="KW-0694">RNA-binding</keyword>
<comment type="function">
    <text evidence="1">RNaseP catalyzes the removal of the 5'-leader sequence from pre-tRNA to produce the mature 5'-terminus. It can also cleave other RNA substrates such as 4.5S RNA. The protein component plays an auxiliary but essential role in vivo by binding to the 5'-leader sequence and broadening the substrate specificity of the ribozyme.</text>
</comment>
<dbReference type="HOGENOM" id="CLU_117179_9_4_12"/>
<dbReference type="GO" id="GO:0042781">
    <property type="term" value="F:3'-tRNA processing endoribonuclease activity"/>
    <property type="evidence" value="ECO:0007669"/>
    <property type="project" value="TreeGrafter"/>
</dbReference>
<evidence type="ECO:0000256" key="7">
    <source>
        <dbReference type="NCBIfam" id="TIGR00188"/>
    </source>
</evidence>
<dbReference type="GO" id="GO:0030677">
    <property type="term" value="C:ribonuclease P complex"/>
    <property type="evidence" value="ECO:0007669"/>
    <property type="project" value="TreeGrafter"/>
</dbReference>
<evidence type="ECO:0000256" key="5">
    <source>
        <dbReference type="ARBA" id="ARBA00022801"/>
    </source>
</evidence>
<dbReference type="InterPro" id="IPR020539">
    <property type="entry name" value="RNase_P_CS"/>
</dbReference>
<sequence length="115" mass="13493">MKHSADIGRVFSSRTRVSCLGAKLMYRTNNTERNRFTVTLVRKYGNAVQRNRAKRVAREAYRLIKPEIRQGYDMVLLLYRSEDTLSNRSRQLSDLLHKAQLLGKRHPLFLSIKDQ</sequence>
<evidence type="ECO:0000313" key="9">
    <source>
        <dbReference type="Proteomes" id="UP000002318"/>
    </source>
</evidence>
<dbReference type="NCBIfam" id="TIGR00188">
    <property type="entry name" value="rnpA"/>
    <property type="match status" value="1"/>
</dbReference>
<keyword evidence="3" id="KW-0540">Nuclease</keyword>
<keyword evidence="9" id="KW-1185">Reference proteome</keyword>
<protein>
    <recommendedName>
        <fullName evidence="7">Ribonuclease P protein component</fullName>
        <ecNumber evidence="7">3.1.26.5</ecNumber>
    </recommendedName>
</protein>
<evidence type="ECO:0000256" key="6">
    <source>
        <dbReference type="ARBA" id="ARBA00022884"/>
    </source>
</evidence>
<dbReference type="PROSITE" id="PS00648">
    <property type="entry name" value="RIBONUCLEASE_P"/>
    <property type="match status" value="1"/>
</dbReference>
<keyword evidence="2" id="KW-0819">tRNA processing</keyword>
<dbReference type="AlphaFoldDB" id="E1R6N5"/>
<dbReference type="Proteomes" id="UP000002318">
    <property type="component" value="Chromosome"/>
</dbReference>
<organism evidence="8 9">
    <name type="scientific">Sediminispirochaeta smaragdinae (strain DSM 11293 / JCM 15392 / SEBR 4228)</name>
    <name type="common">Spirochaeta smaragdinae</name>
    <dbReference type="NCBI Taxonomy" id="573413"/>
    <lineage>
        <taxon>Bacteria</taxon>
        <taxon>Pseudomonadati</taxon>
        <taxon>Spirochaetota</taxon>
        <taxon>Spirochaetia</taxon>
        <taxon>Spirochaetales</taxon>
        <taxon>Spirochaetaceae</taxon>
        <taxon>Sediminispirochaeta</taxon>
    </lineage>
</organism>
<keyword evidence="5" id="KW-0378">Hydrolase</keyword>
<dbReference type="SUPFAM" id="SSF54211">
    <property type="entry name" value="Ribosomal protein S5 domain 2-like"/>
    <property type="match status" value="1"/>
</dbReference>
<evidence type="ECO:0000256" key="3">
    <source>
        <dbReference type="ARBA" id="ARBA00022722"/>
    </source>
</evidence>
<dbReference type="InterPro" id="IPR020568">
    <property type="entry name" value="Ribosomal_Su5_D2-typ_SF"/>
</dbReference>
<dbReference type="Pfam" id="PF00825">
    <property type="entry name" value="Ribonuclease_P"/>
    <property type="match status" value="1"/>
</dbReference>
<dbReference type="GO" id="GO:0004526">
    <property type="term" value="F:ribonuclease P activity"/>
    <property type="evidence" value="ECO:0007669"/>
    <property type="project" value="UniProtKB-UniRule"/>
</dbReference>
<dbReference type="STRING" id="573413.Spirs_0007"/>